<organism evidence="1 2">
    <name type="scientific">Streptococcus suis</name>
    <dbReference type="NCBI Taxonomy" id="1307"/>
    <lineage>
        <taxon>Bacteria</taxon>
        <taxon>Bacillati</taxon>
        <taxon>Bacillota</taxon>
        <taxon>Bacilli</taxon>
        <taxon>Lactobacillales</taxon>
        <taxon>Streptococcaceae</taxon>
        <taxon>Streptococcus</taxon>
    </lineage>
</organism>
<proteinExistence type="predicted"/>
<dbReference type="Proteomes" id="UP000075182">
    <property type="component" value="Unassembled WGS sequence"/>
</dbReference>
<dbReference type="EMBL" id="FIMD01000008">
    <property type="protein sequence ID" value="CYX71165.1"/>
    <property type="molecule type" value="Genomic_DNA"/>
</dbReference>
<dbReference type="PATRIC" id="fig|1307.472.peg.1965"/>
<evidence type="ECO:0000313" key="1">
    <source>
        <dbReference type="EMBL" id="CYX71165.1"/>
    </source>
</evidence>
<name>A0A0M9FI24_STRSU</name>
<reference evidence="1 2" key="1">
    <citation type="submission" date="2016-02" db="EMBL/GenBank/DDBJ databases">
        <authorList>
            <consortium name="Pathogen Informatics"/>
        </authorList>
    </citation>
    <scope>NUCLEOTIDE SEQUENCE [LARGE SCALE GENOMIC DNA]</scope>
    <source>
        <strain evidence="1 2">SS999</strain>
    </source>
</reference>
<dbReference type="Pfam" id="PF21983">
    <property type="entry name" value="NikA-like"/>
    <property type="match status" value="1"/>
</dbReference>
<sequence length="117" mass="13933">MEKRTRPNQLKIRLSDKELAQVREKFGQSRSKSMRHFVLKCIMETSIYEVDMQPFRELQHLLSKTSTNVNQIAKKVNNYSLVYKEDLKTIQNEIHHLSKELNKLQNILYNRTNQGDI</sequence>
<gene>
    <name evidence="1" type="ORF">ERS132536_01249</name>
</gene>
<dbReference type="AlphaFoldDB" id="A0A0M9FI24"/>
<protein>
    <submittedName>
        <fullName evidence="1">Putative conjugative transposon mobilization protein</fullName>
    </submittedName>
</protein>
<accession>A0A0M9FI24</accession>
<dbReference type="RefSeq" id="WP_024394499.1">
    <property type="nucleotide sequence ID" value="NZ_CEGV01000006.1"/>
</dbReference>
<evidence type="ECO:0000313" key="2">
    <source>
        <dbReference type="Proteomes" id="UP000075182"/>
    </source>
</evidence>
<dbReference type="InterPro" id="IPR053842">
    <property type="entry name" value="NikA-like"/>
</dbReference>